<dbReference type="Proteomes" id="UP000295304">
    <property type="component" value="Unassembled WGS sequence"/>
</dbReference>
<feature type="transmembrane region" description="Helical" evidence="1">
    <location>
        <begin position="6"/>
        <end position="26"/>
    </location>
</feature>
<evidence type="ECO:0000256" key="1">
    <source>
        <dbReference type="SAM" id="Phobius"/>
    </source>
</evidence>
<accession>A0A4R3J5R1</accession>
<proteinExistence type="predicted"/>
<sequence>MATLDLETISQLILAVVAFAVMYVSFLKDTL</sequence>
<keyword evidence="1" id="KW-0472">Membrane</keyword>
<dbReference type="EMBL" id="SLZW01000010">
    <property type="protein sequence ID" value="TCS60604.1"/>
    <property type="molecule type" value="Genomic_DNA"/>
</dbReference>
<evidence type="ECO:0000313" key="2">
    <source>
        <dbReference type="EMBL" id="TCS60604.1"/>
    </source>
</evidence>
<reference evidence="2 3" key="1">
    <citation type="submission" date="2019-03" db="EMBL/GenBank/DDBJ databases">
        <title>Genomic Encyclopedia of Type Strains, Phase IV (KMG-IV): sequencing the most valuable type-strain genomes for metagenomic binning, comparative biology and taxonomic classification.</title>
        <authorList>
            <person name="Goeker M."/>
        </authorList>
    </citation>
    <scope>NUCLEOTIDE SEQUENCE [LARGE SCALE GENOMIC DNA]</scope>
    <source>
        <strain evidence="2 3">DSM 101688</strain>
    </source>
</reference>
<organism evidence="2 3">
    <name type="scientific">Varunaivibrio sulfuroxidans</name>
    <dbReference type="NCBI Taxonomy" id="1773489"/>
    <lineage>
        <taxon>Bacteria</taxon>
        <taxon>Pseudomonadati</taxon>
        <taxon>Pseudomonadota</taxon>
        <taxon>Alphaproteobacteria</taxon>
        <taxon>Rhodospirillales</taxon>
        <taxon>Magnetovibrionaceae</taxon>
        <taxon>Varunaivibrio</taxon>
    </lineage>
</organism>
<comment type="caution">
    <text evidence="2">The sequence shown here is derived from an EMBL/GenBank/DDBJ whole genome shotgun (WGS) entry which is preliminary data.</text>
</comment>
<gene>
    <name evidence="2" type="ORF">EDD55_11079</name>
</gene>
<protein>
    <submittedName>
        <fullName evidence="2">Uncharacterized protein</fullName>
    </submittedName>
</protein>
<keyword evidence="3" id="KW-1185">Reference proteome</keyword>
<dbReference type="AlphaFoldDB" id="A0A4R3J5R1"/>
<keyword evidence="1" id="KW-1133">Transmembrane helix</keyword>
<keyword evidence="1" id="KW-0812">Transmembrane</keyword>
<name>A0A4R3J5R1_9PROT</name>
<evidence type="ECO:0000313" key="3">
    <source>
        <dbReference type="Proteomes" id="UP000295304"/>
    </source>
</evidence>